<evidence type="ECO:0000313" key="4">
    <source>
        <dbReference type="Proteomes" id="UP001152561"/>
    </source>
</evidence>
<evidence type="ECO:0000256" key="2">
    <source>
        <dbReference type="SAM" id="Phobius"/>
    </source>
</evidence>
<feature type="coiled-coil region" evidence="1">
    <location>
        <begin position="144"/>
        <end position="227"/>
    </location>
</feature>
<dbReference type="SUPFAM" id="SSF161270">
    <property type="entry name" value="PspA lactotransferrin-binding region"/>
    <property type="match status" value="1"/>
</dbReference>
<keyword evidence="4" id="KW-1185">Reference proteome</keyword>
<dbReference type="Proteomes" id="UP001152561">
    <property type="component" value="Unassembled WGS sequence"/>
</dbReference>
<dbReference type="OrthoDB" id="1304468at2759"/>
<dbReference type="EMBL" id="JAJAGQ010000013">
    <property type="protein sequence ID" value="KAJ8544726.1"/>
    <property type="molecule type" value="Genomic_DNA"/>
</dbReference>
<proteinExistence type="predicted"/>
<name>A0A9Q1R9G5_9SOLA</name>
<keyword evidence="2" id="KW-0472">Membrane</keyword>
<keyword evidence="2" id="KW-0812">Transmembrane</keyword>
<dbReference type="AlphaFoldDB" id="A0A9Q1R9G5"/>
<gene>
    <name evidence="3" type="ORF">K7X08_017309</name>
</gene>
<comment type="caution">
    <text evidence="3">The sequence shown here is derived from an EMBL/GenBank/DDBJ whole genome shotgun (WGS) entry which is preliminary data.</text>
</comment>
<keyword evidence="2" id="KW-1133">Transmembrane helix</keyword>
<reference evidence="4" key="1">
    <citation type="journal article" date="2023" name="Proc. Natl. Acad. Sci. U.S.A.">
        <title>Genomic and structural basis for evolution of tropane alkaloid biosynthesis.</title>
        <authorList>
            <person name="Wanga Y.-J."/>
            <person name="Taina T."/>
            <person name="Yua J.-Y."/>
            <person name="Lia J."/>
            <person name="Xua B."/>
            <person name="Chenc J."/>
            <person name="D'Auriad J.C."/>
            <person name="Huanga J.-P."/>
            <person name="Huanga S.-X."/>
        </authorList>
    </citation>
    <scope>NUCLEOTIDE SEQUENCE [LARGE SCALE GENOMIC DNA]</scope>
    <source>
        <strain evidence="4">cv. KIB-2019</strain>
    </source>
</reference>
<evidence type="ECO:0000313" key="3">
    <source>
        <dbReference type="EMBL" id="KAJ8544726.1"/>
    </source>
</evidence>
<evidence type="ECO:0000256" key="1">
    <source>
        <dbReference type="SAM" id="Coils"/>
    </source>
</evidence>
<keyword evidence="1" id="KW-0175">Coiled coil</keyword>
<feature type="transmembrane region" description="Helical" evidence="2">
    <location>
        <begin position="40"/>
        <end position="59"/>
    </location>
</feature>
<sequence length="232" mass="26085">MYCKHYLLPCLEVCTLLKAPTVPSPPVPPRVSNGNTPGQVLTSTIAPVVCTIGLWKLLVMRRKKRERKLNLNPLSRLEALKPTHTASRIESDPHMNEQSEKMITNVKTLLVNNFTSKTTANVEDMVNFDIGAFTMKTGKGKGEMEPLEGEIEEAEEEIRRMKQVVANIENDVKCLKCYEEKCEAGLKSAQADLVKLATQLEAAKTLKKEIEQRKNAALLEIESIRKRLRDTL</sequence>
<accession>A0A9Q1R9G5</accession>
<protein>
    <submittedName>
        <fullName evidence="3">Uncharacterized protein</fullName>
    </submittedName>
</protein>
<organism evidence="3 4">
    <name type="scientific">Anisodus acutangulus</name>
    <dbReference type="NCBI Taxonomy" id="402998"/>
    <lineage>
        <taxon>Eukaryota</taxon>
        <taxon>Viridiplantae</taxon>
        <taxon>Streptophyta</taxon>
        <taxon>Embryophyta</taxon>
        <taxon>Tracheophyta</taxon>
        <taxon>Spermatophyta</taxon>
        <taxon>Magnoliopsida</taxon>
        <taxon>eudicotyledons</taxon>
        <taxon>Gunneridae</taxon>
        <taxon>Pentapetalae</taxon>
        <taxon>asterids</taxon>
        <taxon>lamiids</taxon>
        <taxon>Solanales</taxon>
        <taxon>Solanaceae</taxon>
        <taxon>Solanoideae</taxon>
        <taxon>Hyoscyameae</taxon>
        <taxon>Anisodus</taxon>
    </lineage>
</organism>
<dbReference type="Gene3D" id="1.20.5.340">
    <property type="match status" value="1"/>
</dbReference>